<evidence type="ECO:0000313" key="3">
    <source>
        <dbReference type="Proteomes" id="UP000008864"/>
    </source>
</evidence>
<dbReference type="VEuPathDB" id="FungiDB:TERG_12024"/>
<name>A0A080WSW8_TRIRC</name>
<dbReference type="Proteomes" id="UP000008864">
    <property type="component" value="Unassembled WGS sequence"/>
</dbReference>
<gene>
    <name evidence="2" type="ORF">TERG_12024</name>
</gene>
<feature type="compositionally biased region" description="Polar residues" evidence="1">
    <location>
        <begin position="99"/>
        <end position="108"/>
    </location>
</feature>
<dbReference type="GeneID" id="71777333"/>
<protein>
    <submittedName>
        <fullName evidence="2">Uncharacterized protein</fullName>
    </submittedName>
</protein>
<sequence>MSTVYRNEGVFSKPPVSRSITITTGTLQEQEPEKIRRKPASSGPSGNHQELQRREREKESQQGRVNLSFQDVVQSDRQASKQIIVVVESNKSVEEASHPLSSITCDSQSQKKKRKKRRAGRVIAG</sequence>
<dbReference type="InParanoid" id="A0A080WSW8"/>
<dbReference type="RefSeq" id="XP_047605989.1">
    <property type="nucleotide sequence ID" value="XM_047751047.1"/>
</dbReference>
<feature type="compositionally biased region" description="Basic and acidic residues" evidence="1">
    <location>
        <begin position="50"/>
        <end position="61"/>
    </location>
</feature>
<reference evidence="3" key="1">
    <citation type="journal article" date="2012" name="MBio">
        <title>Comparative genome analysis of Trichophyton rubrum and related dermatophytes reveals candidate genes involved in infection.</title>
        <authorList>
            <person name="Martinez D.A."/>
            <person name="Oliver B.G."/>
            <person name="Graeser Y."/>
            <person name="Goldberg J.M."/>
            <person name="Li W."/>
            <person name="Martinez-Rossi N.M."/>
            <person name="Monod M."/>
            <person name="Shelest E."/>
            <person name="Barton R.C."/>
            <person name="Birch E."/>
            <person name="Brakhage A.A."/>
            <person name="Chen Z."/>
            <person name="Gurr S.J."/>
            <person name="Heiman D."/>
            <person name="Heitman J."/>
            <person name="Kosti I."/>
            <person name="Rossi A."/>
            <person name="Saif S."/>
            <person name="Samalova M."/>
            <person name="Saunders C.W."/>
            <person name="Shea T."/>
            <person name="Summerbell R.C."/>
            <person name="Xu J."/>
            <person name="Young S."/>
            <person name="Zeng Q."/>
            <person name="Birren B.W."/>
            <person name="Cuomo C.A."/>
            <person name="White T.C."/>
        </authorList>
    </citation>
    <scope>NUCLEOTIDE SEQUENCE [LARGE SCALE GENOMIC DNA]</scope>
    <source>
        <strain evidence="3">ATCC MYA-4607 / CBS 118892</strain>
    </source>
</reference>
<dbReference type="HOGENOM" id="CLU_1994251_0_0_1"/>
<evidence type="ECO:0000313" key="2">
    <source>
        <dbReference type="EMBL" id="KFL61258.1"/>
    </source>
</evidence>
<feature type="region of interest" description="Disordered" evidence="1">
    <location>
        <begin position="1"/>
        <end position="77"/>
    </location>
</feature>
<evidence type="ECO:0000256" key="1">
    <source>
        <dbReference type="SAM" id="MobiDB-lite"/>
    </source>
</evidence>
<dbReference type="EMBL" id="GG700650">
    <property type="protein sequence ID" value="KFL61258.1"/>
    <property type="molecule type" value="Genomic_DNA"/>
</dbReference>
<keyword evidence="3" id="KW-1185">Reference proteome</keyword>
<feature type="compositionally biased region" description="Polar residues" evidence="1">
    <location>
        <begin position="18"/>
        <end position="29"/>
    </location>
</feature>
<organism evidence="2 3">
    <name type="scientific">Trichophyton rubrum (strain ATCC MYA-4607 / CBS 118892)</name>
    <name type="common">Athlete's foot fungus</name>
    <dbReference type="NCBI Taxonomy" id="559305"/>
    <lineage>
        <taxon>Eukaryota</taxon>
        <taxon>Fungi</taxon>
        <taxon>Dikarya</taxon>
        <taxon>Ascomycota</taxon>
        <taxon>Pezizomycotina</taxon>
        <taxon>Eurotiomycetes</taxon>
        <taxon>Eurotiomycetidae</taxon>
        <taxon>Onygenales</taxon>
        <taxon>Arthrodermataceae</taxon>
        <taxon>Trichophyton</taxon>
    </lineage>
</organism>
<accession>A0A080WSW8</accession>
<proteinExistence type="predicted"/>
<feature type="compositionally biased region" description="Polar residues" evidence="1">
    <location>
        <begin position="62"/>
        <end position="77"/>
    </location>
</feature>
<feature type="compositionally biased region" description="Basic residues" evidence="1">
    <location>
        <begin position="110"/>
        <end position="125"/>
    </location>
</feature>
<feature type="region of interest" description="Disordered" evidence="1">
    <location>
        <begin position="91"/>
        <end position="125"/>
    </location>
</feature>
<dbReference type="AlphaFoldDB" id="A0A080WSW8"/>